<keyword evidence="3" id="KW-1185">Reference proteome</keyword>
<dbReference type="InterPro" id="IPR053940">
    <property type="entry name" value="UTP25_NTPase-like"/>
</dbReference>
<feature type="domain" description="UTP25 NTP hydrolase-like" evidence="2">
    <location>
        <begin position="191"/>
        <end position="252"/>
    </location>
</feature>
<sequence>MEETFGKRHLNSKFQHRSSSAVEVLKKQIDLEKSTLKYHNLSQIPEEIAEQEEQGDHFQSLVNELGVATKKRPSFKEALPTLLASKSQDRALSKQQSKLNQSNISGKEHAHLKRLLPPSNRFKEHNHELDAEYVEKLMVGSREKFNKTMRWPQLECFHALIPKSKDNDQIIYIDENLPKTLETATDLEAVDLYCPHRTLTSGEEVRLVYTLHAFILILKMRDCVMLNNKKIEKEENSNKGLALADAYRDQGLAF</sequence>
<evidence type="ECO:0000313" key="3">
    <source>
        <dbReference type="Proteomes" id="UP000092443"/>
    </source>
</evidence>
<dbReference type="Proteomes" id="UP000092443">
    <property type="component" value="Unplaced"/>
</dbReference>
<feature type="compositionally biased region" description="Polar residues" evidence="1">
    <location>
        <begin position="93"/>
        <end position="105"/>
    </location>
</feature>
<organism evidence="3 4">
    <name type="scientific">Glossina fuscipes</name>
    <dbReference type="NCBI Taxonomy" id="7396"/>
    <lineage>
        <taxon>Eukaryota</taxon>
        <taxon>Metazoa</taxon>
        <taxon>Ecdysozoa</taxon>
        <taxon>Arthropoda</taxon>
        <taxon>Hexapoda</taxon>
        <taxon>Insecta</taxon>
        <taxon>Pterygota</taxon>
        <taxon>Neoptera</taxon>
        <taxon>Endopterygota</taxon>
        <taxon>Diptera</taxon>
        <taxon>Brachycera</taxon>
        <taxon>Muscomorpha</taxon>
        <taxon>Hippoboscoidea</taxon>
        <taxon>Glossinidae</taxon>
        <taxon>Glossina</taxon>
    </lineage>
</organism>
<dbReference type="KEGG" id="gfs:119639017"/>
<protein>
    <submittedName>
        <fullName evidence="4">Uncharacterized protein LOC119639017</fullName>
    </submittedName>
</protein>
<evidence type="ECO:0000259" key="2">
    <source>
        <dbReference type="Pfam" id="PF22916"/>
    </source>
</evidence>
<reference evidence="4" key="1">
    <citation type="submission" date="2025-08" db="UniProtKB">
        <authorList>
            <consortium name="RefSeq"/>
        </authorList>
    </citation>
    <scope>IDENTIFICATION</scope>
    <source>
        <tissue evidence="4">Whole body pupa</tissue>
    </source>
</reference>
<name>A0A9C5Z930_9MUSC</name>
<evidence type="ECO:0000313" key="4">
    <source>
        <dbReference type="RefSeq" id="XP_037892119.1"/>
    </source>
</evidence>
<accession>A0A9C5Z930</accession>
<feature type="region of interest" description="Disordered" evidence="1">
    <location>
        <begin position="87"/>
        <end position="110"/>
    </location>
</feature>
<dbReference type="RefSeq" id="XP_037892119.1">
    <property type="nucleotide sequence ID" value="XM_038036191.1"/>
</dbReference>
<proteinExistence type="predicted"/>
<dbReference type="Pfam" id="PF22916">
    <property type="entry name" value="UTP25_NTPase-like"/>
    <property type="match status" value="1"/>
</dbReference>
<dbReference type="GeneID" id="119639017"/>
<dbReference type="AlphaFoldDB" id="A0A9C5Z930"/>
<evidence type="ECO:0000256" key="1">
    <source>
        <dbReference type="SAM" id="MobiDB-lite"/>
    </source>
</evidence>
<gene>
    <name evidence="4" type="primary">LOC119639017</name>
</gene>